<gene>
    <name evidence="1" type="ORF">L1987_20181</name>
</gene>
<protein>
    <submittedName>
        <fullName evidence="1">Uncharacterized protein</fullName>
    </submittedName>
</protein>
<name>A0ACB9IR41_9ASTR</name>
<sequence>MDESADGPTTPSKSGYVGCNVELVENKNHGGPVSELVFGLKHGLRCLNLDTSRVSMSVSVVSTTAIDDALFTDYAPTTAFLFPGQNNF</sequence>
<accession>A0ACB9IR41</accession>
<proteinExistence type="predicted"/>
<comment type="caution">
    <text evidence="1">The sequence shown here is derived from an EMBL/GenBank/DDBJ whole genome shotgun (WGS) entry which is preliminary data.</text>
</comment>
<reference evidence="2" key="1">
    <citation type="journal article" date="2022" name="Mol. Ecol. Resour.">
        <title>The genomes of chicory, endive, great burdock and yacon provide insights into Asteraceae palaeo-polyploidization history and plant inulin production.</title>
        <authorList>
            <person name="Fan W."/>
            <person name="Wang S."/>
            <person name="Wang H."/>
            <person name="Wang A."/>
            <person name="Jiang F."/>
            <person name="Liu H."/>
            <person name="Zhao H."/>
            <person name="Xu D."/>
            <person name="Zhang Y."/>
        </authorList>
    </citation>
    <scope>NUCLEOTIDE SEQUENCE [LARGE SCALE GENOMIC DNA]</scope>
    <source>
        <strain evidence="2">cv. Yunnan</strain>
    </source>
</reference>
<dbReference type="EMBL" id="CM042024">
    <property type="protein sequence ID" value="KAI3810562.1"/>
    <property type="molecule type" value="Genomic_DNA"/>
</dbReference>
<evidence type="ECO:0000313" key="1">
    <source>
        <dbReference type="EMBL" id="KAI3810562.1"/>
    </source>
</evidence>
<reference evidence="1 2" key="2">
    <citation type="journal article" date="2022" name="Mol. Ecol. Resour.">
        <title>The genomes of chicory, endive, great burdock and yacon provide insights into Asteraceae paleo-polyploidization history and plant inulin production.</title>
        <authorList>
            <person name="Fan W."/>
            <person name="Wang S."/>
            <person name="Wang H."/>
            <person name="Wang A."/>
            <person name="Jiang F."/>
            <person name="Liu H."/>
            <person name="Zhao H."/>
            <person name="Xu D."/>
            <person name="Zhang Y."/>
        </authorList>
    </citation>
    <scope>NUCLEOTIDE SEQUENCE [LARGE SCALE GENOMIC DNA]</scope>
    <source>
        <strain evidence="2">cv. Yunnan</strain>
        <tissue evidence="1">Leaves</tissue>
    </source>
</reference>
<evidence type="ECO:0000313" key="2">
    <source>
        <dbReference type="Proteomes" id="UP001056120"/>
    </source>
</evidence>
<organism evidence="1 2">
    <name type="scientific">Smallanthus sonchifolius</name>
    <dbReference type="NCBI Taxonomy" id="185202"/>
    <lineage>
        <taxon>Eukaryota</taxon>
        <taxon>Viridiplantae</taxon>
        <taxon>Streptophyta</taxon>
        <taxon>Embryophyta</taxon>
        <taxon>Tracheophyta</taxon>
        <taxon>Spermatophyta</taxon>
        <taxon>Magnoliopsida</taxon>
        <taxon>eudicotyledons</taxon>
        <taxon>Gunneridae</taxon>
        <taxon>Pentapetalae</taxon>
        <taxon>asterids</taxon>
        <taxon>campanulids</taxon>
        <taxon>Asterales</taxon>
        <taxon>Asteraceae</taxon>
        <taxon>Asteroideae</taxon>
        <taxon>Heliantheae alliance</taxon>
        <taxon>Millerieae</taxon>
        <taxon>Smallanthus</taxon>
    </lineage>
</organism>
<dbReference type="Proteomes" id="UP001056120">
    <property type="component" value="Linkage Group LG07"/>
</dbReference>
<keyword evidence="2" id="KW-1185">Reference proteome</keyword>